<evidence type="ECO:0000256" key="3">
    <source>
        <dbReference type="ARBA" id="ARBA00022448"/>
    </source>
</evidence>
<keyword evidence="9" id="KW-1185">Reference proteome</keyword>
<keyword evidence="4" id="KW-1003">Cell membrane</keyword>
<evidence type="ECO:0000256" key="7">
    <source>
        <dbReference type="SAM" id="MobiDB-lite"/>
    </source>
</evidence>
<keyword evidence="5" id="KW-0472">Membrane</keyword>
<dbReference type="InterPro" id="IPR039621">
    <property type="entry name" value="BG1-like"/>
</dbReference>
<evidence type="ECO:0000313" key="9">
    <source>
        <dbReference type="Proteomes" id="UP001202328"/>
    </source>
</evidence>
<feature type="non-terminal residue" evidence="8">
    <location>
        <position position="500"/>
    </location>
</feature>
<evidence type="ECO:0000256" key="5">
    <source>
        <dbReference type="ARBA" id="ARBA00023136"/>
    </source>
</evidence>
<gene>
    <name evidence="8" type="ORF">MKW98_006145</name>
</gene>
<comment type="similarity">
    <text evidence="2">Belongs to the BIG GRAIN 1 (BG1) plant protein family.</text>
</comment>
<evidence type="ECO:0000256" key="2">
    <source>
        <dbReference type="ARBA" id="ARBA00010067"/>
    </source>
</evidence>
<evidence type="ECO:0008006" key="10">
    <source>
        <dbReference type="Google" id="ProtNLM"/>
    </source>
</evidence>
<keyword evidence="3" id="KW-0813">Transport</keyword>
<proteinExistence type="inferred from homology"/>
<comment type="caution">
    <text evidence="8">The sequence shown here is derived from an EMBL/GenBank/DDBJ whole genome shotgun (WGS) entry which is preliminary data.</text>
</comment>
<comment type="subcellular location">
    <subcellularLocation>
        <location evidence="1">Cell membrane</location>
    </subcellularLocation>
</comment>
<dbReference type="EMBL" id="JAJJMB010001716">
    <property type="protein sequence ID" value="KAI3955785.1"/>
    <property type="molecule type" value="Genomic_DNA"/>
</dbReference>
<feature type="compositionally biased region" description="Low complexity" evidence="7">
    <location>
        <begin position="177"/>
        <end position="197"/>
    </location>
</feature>
<accession>A0AAD4TGX3</accession>
<dbReference type="GO" id="GO:0005886">
    <property type="term" value="C:plasma membrane"/>
    <property type="evidence" value="ECO:0007669"/>
    <property type="project" value="UniProtKB-SubCell"/>
</dbReference>
<feature type="compositionally biased region" description="Basic and acidic residues" evidence="7">
    <location>
        <begin position="229"/>
        <end position="238"/>
    </location>
</feature>
<dbReference type="PANTHER" id="PTHR33541:SF28">
    <property type="entry name" value="PROTEIN BIG GRAIN 1-LIKE A"/>
    <property type="match status" value="1"/>
</dbReference>
<feature type="region of interest" description="Disordered" evidence="7">
    <location>
        <begin position="369"/>
        <end position="402"/>
    </location>
</feature>
<protein>
    <recommendedName>
        <fullName evidence="10">Protein BIG GRAIN 1-like B</fullName>
    </recommendedName>
</protein>
<sequence length="500" mass="56530">MDYTRKSYFLQQEQETYHFHHQEHPKKHSNNLHQQLPQLNTSFSSSLLDEIYKSFDETTSYNPSSCFEETKTITMKKKMMTQSCIAAPITTSSRTNNKHHSSVKGDHQQRDFVAAKEESGRMKQRNIVDKWVLEKKKKTKTKGNDQKLIVDLNNKINSRKKTAASVPVDTTHRYLHSTSSSSDSSSGGGFSSSETESVYGSRTGKSTKSSAAGSFFVRPIRTRGSSTVHHSEKSDQILRNHPSKSKTEDNEGRSGGGNGKAKSRAMKIYNDLIKVKQPISPGGKISSFLNSLFTPKKSSNDFPAPTTKTTKSTFTRTAPPVTAATPTCSSASSYSRSCLSKTPSLSHNGNLKQRSVRFYPVNIILDEHHHHQDSSKPSCREPSQPNHYNQKQQRTSNRISSEEEFKNKISEIKKNNQRFLVEEVIDIDKLLMANYQRKDEKNLKIEEENDDYDDDRASYASSDLFELDNLSTIGLEINAARFSEELPVYETTHFETNRAI</sequence>
<reference evidence="8" key="1">
    <citation type="submission" date="2022-04" db="EMBL/GenBank/DDBJ databases">
        <title>A functionally conserved STORR gene fusion in Papaver species that diverged 16.8 million years ago.</title>
        <authorList>
            <person name="Catania T."/>
        </authorList>
    </citation>
    <scope>NUCLEOTIDE SEQUENCE</scope>
    <source>
        <strain evidence="8">S-188037</strain>
    </source>
</reference>
<feature type="compositionally biased region" description="Polar residues" evidence="7">
    <location>
        <begin position="375"/>
        <end position="399"/>
    </location>
</feature>
<dbReference type="GO" id="GO:0009734">
    <property type="term" value="P:auxin-activated signaling pathway"/>
    <property type="evidence" value="ECO:0007669"/>
    <property type="project" value="UniProtKB-KW"/>
</dbReference>
<evidence type="ECO:0000256" key="4">
    <source>
        <dbReference type="ARBA" id="ARBA00022475"/>
    </source>
</evidence>
<evidence type="ECO:0000256" key="6">
    <source>
        <dbReference type="ARBA" id="ARBA00023294"/>
    </source>
</evidence>
<name>A0AAD4TGX3_9MAGN</name>
<dbReference type="PANTHER" id="PTHR33541">
    <property type="entry name" value="PROTEIN BIG GRAIN 1-LIKE A-RELATED"/>
    <property type="match status" value="1"/>
</dbReference>
<evidence type="ECO:0000256" key="1">
    <source>
        <dbReference type="ARBA" id="ARBA00004236"/>
    </source>
</evidence>
<dbReference type="AlphaFoldDB" id="A0AAD4TGX3"/>
<evidence type="ECO:0000313" key="8">
    <source>
        <dbReference type="EMBL" id="KAI3955785.1"/>
    </source>
</evidence>
<dbReference type="Proteomes" id="UP001202328">
    <property type="component" value="Unassembled WGS sequence"/>
</dbReference>
<feature type="region of interest" description="Disordered" evidence="7">
    <location>
        <begin position="161"/>
        <end position="262"/>
    </location>
</feature>
<keyword evidence="6" id="KW-0927">Auxin signaling pathway</keyword>
<organism evidence="8 9">
    <name type="scientific">Papaver atlanticum</name>
    <dbReference type="NCBI Taxonomy" id="357466"/>
    <lineage>
        <taxon>Eukaryota</taxon>
        <taxon>Viridiplantae</taxon>
        <taxon>Streptophyta</taxon>
        <taxon>Embryophyta</taxon>
        <taxon>Tracheophyta</taxon>
        <taxon>Spermatophyta</taxon>
        <taxon>Magnoliopsida</taxon>
        <taxon>Ranunculales</taxon>
        <taxon>Papaveraceae</taxon>
        <taxon>Papaveroideae</taxon>
        <taxon>Papaver</taxon>
    </lineage>
</organism>
<feature type="compositionally biased region" description="Polar residues" evidence="7">
    <location>
        <begin position="198"/>
        <end position="212"/>
    </location>
</feature>